<feature type="region of interest" description="Disordered" evidence="1">
    <location>
        <begin position="124"/>
        <end position="159"/>
    </location>
</feature>
<dbReference type="SUPFAM" id="SSF101690">
    <property type="entry name" value="PAZ domain"/>
    <property type="match status" value="1"/>
</dbReference>
<dbReference type="SMART" id="SM01163">
    <property type="entry name" value="DUF1785"/>
    <property type="match status" value="1"/>
</dbReference>
<feature type="compositionally biased region" description="Polar residues" evidence="1">
    <location>
        <begin position="131"/>
        <end position="146"/>
    </location>
</feature>
<reference evidence="3" key="2">
    <citation type="submission" date="2023-06" db="EMBL/GenBank/DDBJ databases">
        <authorList>
            <consortium name="Lawrence Berkeley National Laboratory"/>
            <person name="Mondo S.J."/>
            <person name="Hensen N."/>
            <person name="Bonometti L."/>
            <person name="Westerberg I."/>
            <person name="Brannstrom I.O."/>
            <person name="Guillou S."/>
            <person name="Cros-Aarteil S."/>
            <person name="Calhoun S."/>
            <person name="Haridas S."/>
            <person name="Kuo A."/>
            <person name="Pangilinan J."/>
            <person name="Riley R."/>
            <person name="Labutti K."/>
            <person name="Andreopoulos B."/>
            <person name="Lipzen A."/>
            <person name="Chen C."/>
            <person name="Yanf M."/>
            <person name="Daum C."/>
            <person name="Ng V."/>
            <person name="Clum A."/>
            <person name="Steindorff A."/>
            <person name="Ohm R."/>
            <person name="Martin F."/>
            <person name="Silar P."/>
            <person name="Natvig D."/>
            <person name="Lalanne C."/>
            <person name="Gautier V."/>
            <person name="Ament-Velasquez S.L."/>
            <person name="Kruys A."/>
            <person name="Hutchinson M.I."/>
            <person name="Powell A.J."/>
            <person name="Barry K."/>
            <person name="Miller A.N."/>
            <person name="Grigoriev I.V."/>
            <person name="Debuchy R."/>
            <person name="Gladieux P."/>
            <person name="Thoren M.H."/>
            <person name="Johannesson H."/>
        </authorList>
    </citation>
    <scope>NUCLEOTIDE SEQUENCE</scope>
    <source>
        <strain evidence="3">CBS 333.67</strain>
    </source>
</reference>
<evidence type="ECO:0000256" key="1">
    <source>
        <dbReference type="SAM" id="MobiDB-lite"/>
    </source>
</evidence>
<dbReference type="Gene3D" id="2.170.260.10">
    <property type="entry name" value="paz domain"/>
    <property type="match status" value="1"/>
</dbReference>
<dbReference type="GO" id="GO:0003676">
    <property type="term" value="F:nucleic acid binding"/>
    <property type="evidence" value="ECO:0007669"/>
    <property type="project" value="InterPro"/>
</dbReference>
<protein>
    <submittedName>
        <fullName evidence="3">Ribonuclease H-like domain-containing protein</fullName>
    </submittedName>
</protein>
<dbReference type="RefSeq" id="XP_062718706.1">
    <property type="nucleotide sequence ID" value="XM_062866365.1"/>
</dbReference>
<accession>A0AAJ0LZ03</accession>
<evidence type="ECO:0000313" key="3">
    <source>
        <dbReference type="EMBL" id="KAK3302926.1"/>
    </source>
</evidence>
<dbReference type="PANTHER" id="PTHR22891">
    <property type="entry name" value="EUKARYOTIC TRANSLATION INITIATION FACTOR 2C"/>
    <property type="match status" value="1"/>
</dbReference>
<dbReference type="InterPro" id="IPR014811">
    <property type="entry name" value="ArgoL1"/>
</dbReference>
<dbReference type="PROSITE" id="PS50822">
    <property type="entry name" value="PIWI"/>
    <property type="match status" value="1"/>
</dbReference>
<dbReference type="InterPro" id="IPR032474">
    <property type="entry name" value="Argonaute_N"/>
</dbReference>
<dbReference type="Pfam" id="PF16486">
    <property type="entry name" value="ArgoN"/>
    <property type="match status" value="1"/>
</dbReference>
<proteinExistence type="predicted"/>
<dbReference type="InterPro" id="IPR003165">
    <property type="entry name" value="Piwi"/>
</dbReference>
<dbReference type="InterPro" id="IPR036085">
    <property type="entry name" value="PAZ_dom_sf"/>
</dbReference>
<dbReference type="InterPro" id="IPR012337">
    <property type="entry name" value="RNaseH-like_sf"/>
</dbReference>
<dbReference type="Proteomes" id="UP001273166">
    <property type="component" value="Unassembled WGS sequence"/>
</dbReference>
<dbReference type="SMART" id="SM00950">
    <property type="entry name" value="Piwi"/>
    <property type="match status" value="1"/>
</dbReference>
<dbReference type="SUPFAM" id="SSF53098">
    <property type="entry name" value="Ribonuclease H-like"/>
    <property type="match status" value="1"/>
</dbReference>
<dbReference type="InterPro" id="IPR036397">
    <property type="entry name" value="RNaseH_sf"/>
</dbReference>
<dbReference type="Pfam" id="PF08699">
    <property type="entry name" value="ArgoL1"/>
    <property type="match status" value="1"/>
</dbReference>
<sequence length="1013" mass="112728">MVGKRSRAKRRIGTSGNNVVLRTVAARTDQVRGARVRRPGGAEVGPGEAEVVIMEVNGADVNGVEVTEAEVEETGRVRVRLPPRPAYGTLGKDVELWTNYVALDPKRDVVLYRYTVDITRAKESRAPKQLAAQSQKVTLSHSSNTATGGGAKKDAKTAPNKVSGMKRAYIIAQLLDESEELKAANENGGLASDYRDILITNKQLSDHSLMRVVTFRHATSDWRPEQYKVVLREPEDTAHALKMSDLLDYLGSSSPAKDFHKALYSQVLNIWLRQFSKSFQITDPSRQTVVGSTAYALNGGMTLSDGPSKVHEPKRTVGRSVDAIRGYFSSIRFGAAKAWINVNVTYGTFFEPILLDKWVKKAGLDDKLATLHATLKGLRVRLKHRKVAVDGAEKDIIKVISGLASKQDGKGEKGDQKAQKAPDQGPQFLNDAPDTGATCRQVMFYDKGKKEHVSVYDHFCKAYPHRKISPNELVINVGSQLRPSYYPISVCEILEGQNFRSKLFGDQTAKMIALAQLKPIHSAKVITRDGFQVIGIGSQPGESAPLFPSRPHTEVLGPSRTLAPTRGRKLDAPRVLYSNKQSPTMESGWWVLGEKGFLKSGKSARWAMLPIDRFLAEEWKKLIKQIDGDMTRRGFAQDARKTQREFQNVLTKKFRELREAGYNFLFVLLPGKDIDRYNMVKTAGDIEVGIDTVCLVQKNALNDRRMHKRDQYWDNILLKANLKLGGVNHTVECDAAETILSQRRAMVVGYDVTHAVPGAGGTSSSIIGIVANVDSNLAQWPATVAFQTEENKEIVNAIKCFQQLLGPHLERWAKFNARKNKTKYPEALIIYRDGVSEGQYNHVIEQESTLIPSSPKITIVIVGKRHHTRFYPKNEQAADEKGNPKPGTIVDRSITSQFLWEFYLQAHEAIQGTARPTHYVVVVDEFFGANFGQEQDKLKIAQPYRNAADVLEDFTHTLSYCLGRATRSTAVCVPAKLADKVCDRARVYIAAGIPADNEHLKIADTLKDTMFYI</sequence>
<dbReference type="GeneID" id="87885194"/>
<dbReference type="Pfam" id="PF02171">
    <property type="entry name" value="Piwi"/>
    <property type="match status" value="1"/>
</dbReference>
<dbReference type="Gene3D" id="3.40.50.2300">
    <property type="match status" value="1"/>
</dbReference>
<reference evidence="3" key="1">
    <citation type="journal article" date="2023" name="Mol. Phylogenet. Evol.">
        <title>Genome-scale phylogeny and comparative genomics of the fungal order Sordariales.</title>
        <authorList>
            <person name="Hensen N."/>
            <person name="Bonometti L."/>
            <person name="Westerberg I."/>
            <person name="Brannstrom I.O."/>
            <person name="Guillou S."/>
            <person name="Cros-Aarteil S."/>
            <person name="Calhoun S."/>
            <person name="Haridas S."/>
            <person name="Kuo A."/>
            <person name="Mondo S."/>
            <person name="Pangilinan J."/>
            <person name="Riley R."/>
            <person name="LaButti K."/>
            <person name="Andreopoulos B."/>
            <person name="Lipzen A."/>
            <person name="Chen C."/>
            <person name="Yan M."/>
            <person name="Daum C."/>
            <person name="Ng V."/>
            <person name="Clum A."/>
            <person name="Steindorff A."/>
            <person name="Ohm R.A."/>
            <person name="Martin F."/>
            <person name="Silar P."/>
            <person name="Natvig D.O."/>
            <person name="Lalanne C."/>
            <person name="Gautier V."/>
            <person name="Ament-Velasquez S.L."/>
            <person name="Kruys A."/>
            <person name="Hutchinson M.I."/>
            <person name="Powell A.J."/>
            <person name="Barry K."/>
            <person name="Miller A.N."/>
            <person name="Grigoriev I.V."/>
            <person name="Debuchy R."/>
            <person name="Gladieux P."/>
            <person name="Hiltunen Thoren M."/>
            <person name="Johannesson H."/>
        </authorList>
    </citation>
    <scope>NUCLEOTIDE SEQUENCE</scope>
    <source>
        <strain evidence="3">CBS 333.67</strain>
    </source>
</reference>
<name>A0AAJ0LZ03_9PEZI</name>
<comment type="caution">
    <text evidence="3">The sequence shown here is derived from an EMBL/GenBank/DDBJ whole genome shotgun (WGS) entry which is preliminary data.</text>
</comment>
<dbReference type="CDD" id="cd02846">
    <property type="entry name" value="PAZ_argonaute_like"/>
    <property type="match status" value="1"/>
</dbReference>
<dbReference type="EMBL" id="JAUDZG010000006">
    <property type="protein sequence ID" value="KAK3302926.1"/>
    <property type="molecule type" value="Genomic_DNA"/>
</dbReference>
<feature type="compositionally biased region" description="Basic and acidic residues" evidence="1">
    <location>
        <begin position="407"/>
        <end position="420"/>
    </location>
</feature>
<dbReference type="AlphaFoldDB" id="A0AAJ0LZ03"/>
<evidence type="ECO:0000313" key="4">
    <source>
        <dbReference type="Proteomes" id="UP001273166"/>
    </source>
</evidence>
<dbReference type="Gene3D" id="3.30.420.10">
    <property type="entry name" value="Ribonuclease H-like superfamily/Ribonuclease H"/>
    <property type="match status" value="1"/>
</dbReference>
<evidence type="ECO:0000259" key="2">
    <source>
        <dbReference type="PROSITE" id="PS50822"/>
    </source>
</evidence>
<organism evidence="3 4">
    <name type="scientific">Chaetomium strumarium</name>
    <dbReference type="NCBI Taxonomy" id="1170767"/>
    <lineage>
        <taxon>Eukaryota</taxon>
        <taxon>Fungi</taxon>
        <taxon>Dikarya</taxon>
        <taxon>Ascomycota</taxon>
        <taxon>Pezizomycotina</taxon>
        <taxon>Sordariomycetes</taxon>
        <taxon>Sordariomycetidae</taxon>
        <taxon>Sordariales</taxon>
        <taxon>Chaetomiaceae</taxon>
        <taxon>Chaetomium</taxon>
    </lineage>
</organism>
<keyword evidence="4" id="KW-1185">Reference proteome</keyword>
<feature type="domain" description="Piwi" evidence="2">
    <location>
        <begin position="664"/>
        <end position="990"/>
    </location>
</feature>
<gene>
    <name evidence="3" type="ORF">B0T15DRAFT_486482</name>
</gene>
<feature type="region of interest" description="Disordered" evidence="1">
    <location>
        <begin position="406"/>
        <end position="432"/>
    </location>
</feature>
<feature type="region of interest" description="Disordered" evidence="1">
    <location>
        <begin position="544"/>
        <end position="563"/>
    </location>
</feature>